<dbReference type="GO" id="GO:0005634">
    <property type="term" value="C:nucleus"/>
    <property type="evidence" value="ECO:0007669"/>
    <property type="project" value="TreeGrafter"/>
</dbReference>
<keyword evidence="6" id="KW-0255">Endonuclease</keyword>
<dbReference type="SUPFAM" id="SSF56281">
    <property type="entry name" value="Metallo-hydrolase/oxidoreductase"/>
    <property type="match status" value="1"/>
</dbReference>
<dbReference type="Gene3D" id="3.60.15.10">
    <property type="entry name" value="Ribonuclease Z/Hydroxyacylglutathione hydrolase-like"/>
    <property type="match status" value="1"/>
</dbReference>
<dbReference type="InterPro" id="IPR013471">
    <property type="entry name" value="RNase_Z/BN"/>
</dbReference>
<evidence type="ECO:0000313" key="9">
    <source>
        <dbReference type="EMBL" id="VDP87093.1"/>
    </source>
</evidence>
<dbReference type="PANTHER" id="PTHR46018:SF2">
    <property type="entry name" value="ZINC PHOSPHODIESTERASE ELAC PROTEIN 1"/>
    <property type="match status" value="1"/>
</dbReference>
<keyword evidence="7" id="KW-0378">Hydrolase</keyword>
<dbReference type="HAMAP" id="MF_01818">
    <property type="entry name" value="RNase_Z_BN"/>
    <property type="match status" value="1"/>
</dbReference>
<dbReference type="Proteomes" id="UP000272942">
    <property type="component" value="Unassembled WGS sequence"/>
</dbReference>
<keyword evidence="8" id="KW-0862">Zinc</keyword>
<proteinExistence type="inferred from homology"/>
<dbReference type="InterPro" id="IPR036866">
    <property type="entry name" value="RibonucZ/Hydroxyglut_hydro"/>
</dbReference>
<evidence type="ECO:0000256" key="1">
    <source>
        <dbReference type="ARBA" id="ARBA00001947"/>
    </source>
</evidence>
<evidence type="ECO:0000256" key="7">
    <source>
        <dbReference type="ARBA" id="ARBA00022801"/>
    </source>
</evidence>
<dbReference type="WBParaSite" id="ECPE_0001049701-mRNA-1">
    <property type="protein sequence ID" value="ECPE_0001049701-mRNA-1"/>
    <property type="gene ID" value="ECPE_0001049701"/>
</dbReference>
<reference evidence="9 10" key="2">
    <citation type="submission" date="2018-11" db="EMBL/GenBank/DDBJ databases">
        <authorList>
            <consortium name="Pathogen Informatics"/>
        </authorList>
    </citation>
    <scope>NUCLEOTIDE SEQUENCE [LARGE SCALE GENOMIC DNA]</scope>
    <source>
        <strain evidence="9 10">Egypt</strain>
    </source>
</reference>
<evidence type="ECO:0000256" key="3">
    <source>
        <dbReference type="ARBA" id="ARBA00022694"/>
    </source>
</evidence>
<keyword evidence="4" id="KW-0540">Nuclease</keyword>
<dbReference type="AlphaFoldDB" id="A0A183AU30"/>
<evidence type="ECO:0000313" key="10">
    <source>
        <dbReference type="Proteomes" id="UP000272942"/>
    </source>
</evidence>
<gene>
    <name evidence="9" type="ORF">ECPE_LOCUS10465</name>
</gene>
<evidence type="ECO:0000256" key="6">
    <source>
        <dbReference type="ARBA" id="ARBA00022759"/>
    </source>
</evidence>
<sequence>MRDLVFLGTASGYPSPHRGASGLILRDLQNGDHWLFDCGEGTQIQAQKCSNVRLGRICNIFISHLHGDHMYGLPGLLCTIDQKGAAGDLELPVQACSDRHASVNIYGPKGLRKYLRLSLALSRSRLNYTFAVHELVMRDEHRPDGWEEWVSLEADPSTDPPLRCEIPGRDIEAHSDGFWYDVLANNQDGTVVHAMALRHTIPSVGWLILRPEQQRTLCVDTARSLGVPDGPLMGQLKRGQNVVIDGKLVEPDQVLQPPLRGHRIAIMGDSYDSESLDCLLRSLAKNGTLSSTQLDILVHETTFQNSMAAEAMQKGHSTPGYVAELATKLDVQLLILTHFSHRYAPVGRVEGDTGW</sequence>
<keyword evidence="5" id="KW-0479">Metal-binding</keyword>
<dbReference type="GO" id="GO:0046872">
    <property type="term" value="F:metal ion binding"/>
    <property type="evidence" value="ECO:0007669"/>
    <property type="project" value="UniProtKB-KW"/>
</dbReference>
<protein>
    <submittedName>
        <fullName evidence="11">Zinc phosphodiesterase ELAC protein 1</fullName>
    </submittedName>
</protein>
<comment type="subunit">
    <text evidence="2">Homodimer.</text>
</comment>
<comment type="cofactor">
    <cofactor evidence="1">
        <name>Zn(2+)</name>
        <dbReference type="ChEBI" id="CHEBI:29105"/>
    </cofactor>
</comment>
<dbReference type="Pfam" id="PF23023">
    <property type="entry name" value="Anti-Pycsar_Apyc1"/>
    <property type="match status" value="1"/>
</dbReference>
<keyword evidence="3" id="KW-0819">tRNA processing</keyword>
<evidence type="ECO:0000256" key="8">
    <source>
        <dbReference type="ARBA" id="ARBA00022833"/>
    </source>
</evidence>
<name>A0A183AU30_9TREM</name>
<dbReference type="PANTHER" id="PTHR46018">
    <property type="entry name" value="ZINC PHOSPHODIESTERASE ELAC PROTEIN 1"/>
    <property type="match status" value="1"/>
</dbReference>
<keyword evidence="10" id="KW-1185">Reference proteome</keyword>
<evidence type="ECO:0000256" key="2">
    <source>
        <dbReference type="ARBA" id="ARBA00011738"/>
    </source>
</evidence>
<dbReference type="EMBL" id="UZAN01049116">
    <property type="protein sequence ID" value="VDP87093.1"/>
    <property type="molecule type" value="Genomic_DNA"/>
</dbReference>
<dbReference type="GO" id="GO:0042781">
    <property type="term" value="F:3'-tRNA processing endoribonuclease activity"/>
    <property type="evidence" value="ECO:0007669"/>
    <property type="project" value="TreeGrafter"/>
</dbReference>
<reference evidence="11" key="1">
    <citation type="submission" date="2016-06" db="UniProtKB">
        <authorList>
            <consortium name="WormBaseParasite"/>
        </authorList>
    </citation>
    <scope>IDENTIFICATION</scope>
</reference>
<evidence type="ECO:0000313" key="11">
    <source>
        <dbReference type="WBParaSite" id="ECPE_0001049701-mRNA-1"/>
    </source>
</evidence>
<evidence type="ECO:0000256" key="4">
    <source>
        <dbReference type="ARBA" id="ARBA00022722"/>
    </source>
</evidence>
<dbReference type="CDD" id="cd07717">
    <property type="entry name" value="RNaseZ_ZiPD-like_MBL-fold"/>
    <property type="match status" value="1"/>
</dbReference>
<dbReference type="OrthoDB" id="527344at2759"/>
<accession>A0A183AU30</accession>
<organism evidence="11">
    <name type="scientific">Echinostoma caproni</name>
    <dbReference type="NCBI Taxonomy" id="27848"/>
    <lineage>
        <taxon>Eukaryota</taxon>
        <taxon>Metazoa</taxon>
        <taxon>Spiralia</taxon>
        <taxon>Lophotrochozoa</taxon>
        <taxon>Platyhelminthes</taxon>
        <taxon>Trematoda</taxon>
        <taxon>Digenea</taxon>
        <taxon>Plagiorchiida</taxon>
        <taxon>Echinostomata</taxon>
        <taxon>Echinostomatoidea</taxon>
        <taxon>Echinostomatidae</taxon>
        <taxon>Echinostoma</taxon>
    </lineage>
</organism>
<evidence type="ECO:0000256" key="5">
    <source>
        <dbReference type="ARBA" id="ARBA00022723"/>
    </source>
</evidence>